<comment type="caution">
    <text evidence="1">The sequence shown here is derived from an EMBL/GenBank/DDBJ whole genome shotgun (WGS) entry which is preliminary data.</text>
</comment>
<evidence type="ECO:0000313" key="1">
    <source>
        <dbReference type="EMBL" id="TGZ54542.1"/>
    </source>
</evidence>
<dbReference type="AlphaFoldDB" id="A0A4S2KWJ6"/>
<accession>A0A4S2KWJ6</accession>
<evidence type="ECO:0000313" key="2">
    <source>
        <dbReference type="Proteomes" id="UP000310200"/>
    </source>
</evidence>
<protein>
    <submittedName>
        <fullName evidence="1">Uncharacterized protein</fullName>
    </submittedName>
</protein>
<proteinExistence type="predicted"/>
<keyword evidence="2" id="KW-1185">Reference proteome</keyword>
<organism evidence="1 2">
    <name type="scientific">Temnothorax longispinosus</name>
    <dbReference type="NCBI Taxonomy" id="300112"/>
    <lineage>
        <taxon>Eukaryota</taxon>
        <taxon>Metazoa</taxon>
        <taxon>Ecdysozoa</taxon>
        <taxon>Arthropoda</taxon>
        <taxon>Hexapoda</taxon>
        <taxon>Insecta</taxon>
        <taxon>Pterygota</taxon>
        <taxon>Neoptera</taxon>
        <taxon>Endopterygota</taxon>
        <taxon>Hymenoptera</taxon>
        <taxon>Apocrita</taxon>
        <taxon>Aculeata</taxon>
        <taxon>Formicoidea</taxon>
        <taxon>Formicidae</taxon>
        <taxon>Myrmicinae</taxon>
        <taxon>Temnothorax</taxon>
    </lineage>
</organism>
<sequence length="370" mass="43054">MCGVLQTGQIAEFPRFNLMKLLQGHLTVPTIYRAKCFSREKGIPEIRKYCCIPALVCEFVCGRDEAPVNVRRWPIDIDKLERDSDASIARAKYPPLFSPAWRRRSFPEKLRSVYLPAKTEHFEDTWDTSNIDELANEEERHGNREQLHRSRLCEDPRDAVTREFLGEESGRRRYEEEMSLNHRYYVKLDERSNFGPLGQPRISYRLAWKTFLLVSPLAVRLLETNNSGNRFHSFKTRIVFREFCSEDIKAIIVSWQEYLALSNEQRFQTSKTLLGVLQLVTHGDIANMVKDSASTFLVDGERMPVSRIVEDTRVLKKKKLAFPMKKLLNCIMSALTHMSIEDDPCQSRYRNEPLTKTWDLIGLETNATAR</sequence>
<reference evidence="1 2" key="1">
    <citation type="journal article" date="2019" name="Philos. Trans. R. Soc. Lond., B, Biol. Sci.">
        <title>Ant behaviour and brain gene expression of defending hosts depend on the ecological success of the intruding social parasite.</title>
        <authorList>
            <person name="Kaur R."/>
            <person name="Stoldt M."/>
            <person name="Jongepier E."/>
            <person name="Feldmeyer B."/>
            <person name="Menzel F."/>
            <person name="Bornberg-Bauer E."/>
            <person name="Foitzik S."/>
        </authorList>
    </citation>
    <scope>NUCLEOTIDE SEQUENCE [LARGE SCALE GENOMIC DNA]</scope>
    <source>
        <tissue evidence="1">Whole body</tissue>
    </source>
</reference>
<dbReference type="Proteomes" id="UP000310200">
    <property type="component" value="Unassembled WGS sequence"/>
</dbReference>
<dbReference type="EMBL" id="QBLH01000651">
    <property type="protein sequence ID" value="TGZ54542.1"/>
    <property type="molecule type" value="Genomic_DNA"/>
</dbReference>
<gene>
    <name evidence="1" type="ORF">DBV15_04589</name>
</gene>
<name>A0A4S2KWJ6_9HYME</name>